<organism evidence="2 3">
    <name type="scientific">Rotaria magnacalcarata</name>
    <dbReference type="NCBI Taxonomy" id="392030"/>
    <lineage>
        <taxon>Eukaryota</taxon>
        <taxon>Metazoa</taxon>
        <taxon>Spiralia</taxon>
        <taxon>Gnathifera</taxon>
        <taxon>Rotifera</taxon>
        <taxon>Eurotatoria</taxon>
        <taxon>Bdelloidea</taxon>
        <taxon>Philodinida</taxon>
        <taxon>Philodinidae</taxon>
        <taxon>Rotaria</taxon>
    </lineage>
</organism>
<keyword evidence="1" id="KW-0175">Coiled coil</keyword>
<reference evidence="2" key="1">
    <citation type="submission" date="2021-02" db="EMBL/GenBank/DDBJ databases">
        <authorList>
            <person name="Nowell W R."/>
        </authorList>
    </citation>
    <scope>NUCLEOTIDE SEQUENCE</scope>
</reference>
<dbReference type="AlphaFoldDB" id="A0A8S2VSQ8"/>
<gene>
    <name evidence="2" type="ORF">SMN809_LOCUS30326</name>
</gene>
<feature type="coiled-coil region" evidence="1">
    <location>
        <begin position="16"/>
        <end position="50"/>
    </location>
</feature>
<evidence type="ECO:0000256" key="1">
    <source>
        <dbReference type="SAM" id="Coils"/>
    </source>
</evidence>
<feature type="non-terminal residue" evidence="2">
    <location>
        <position position="1"/>
    </location>
</feature>
<dbReference type="EMBL" id="CAJOBI010056962">
    <property type="protein sequence ID" value="CAF4398302.1"/>
    <property type="molecule type" value="Genomic_DNA"/>
</dbReference>
<evidence type="ECO:0000313" key="2">
    <source>
        <dbReference type="EMBL" id="CAF4398302.1"/>
    </source>
</evidence>
<proteinExistence type="predicted"/>
<accession>A0A8S2VSQ8</accession>
<feature type="non-terminal residue" evidence="2">
    <location>
        <position position="59"/>
    </location>
</feature>
<sequence length="59" mass="7235">RLIDHKKKIEFQDRDIADCTKRAAQLNKDYNEQRKRLQLIDSDIEKLRSDRHSYYRTAK</sequence>
<name>A0A8S2VSQ8_9BILA</name>
<dbReference type="Proteomes" id="UP000676336">
    <property type="component" value="Unassembled WGS sequence"/>
</dbReference>
<evidence type="ECO:0000313" key="3">
    <source>
        <dbReference type="Proteomes" id="UP000676336"/>
    </source>
</evidence>
<comment type="caution">
    <text evidence="2">The sequence shown here is derived from an EMBL/GenBank/DDBJ whole genome shotgun (WGS) entry which is preliminary data.</text>
</comment>
<protein>
    <submittedName>
        <fullName evidence="2">Uncharacterized protein</fullName>
    </submittedName>
</protein>